<evidence type="ECO:0000256" key="1">
    <source>
        <dbReference type="ARBA" id="ARBA00004496"/>
    </source>
</evidence>
<comment type="pathway">
    <text evidence="2 7 8">Cell wall biogenesis; peptidoglycan biosynthesis.</text>
</comment>
<keyword evidence="7 8" id="KW-0131">Cell cycle</keyword>
<dbReference type="GO" id="GO:0008360">
    <property type="term" value="P:regulation of cell shape"/>
    <property type="evidence" value="ECO:0007669"/>
    <property type="project" value="UniProtKB-KW"/>
</dbReference>
<dbReference type="OrthoDB" id="9809796at2"/>
<evidence type="ECO:0000256" key="2">
    <source>
        <dbReference type="ARBA" id="ARBA00004752"/>
    </source>
</evidence>
<evidence type="ECO:0000256" key="6">
    <source>
        <dbReference type="ARBA" id="ARBA00022840"/>
    </source>
</evidence>
<comment type="similarity">
    <text evidence="7">Belongs to the MurCDEF family.</text>
</comment>
<evidence type="ECO:0000256" key="7">
    <source>
        <dbReference type="HAMAP-Rule" id="MF_00639"/>
    </source>
</evidence>
<dbReference type="Gene3D" id="3.90.190.20">
    <property type="entry name" value="Mur ligase, C-terminal domain"/>
    <property type="match status" value="1"/>
</dbReference>
<dbReference type="GO" id="GO:0008764">
    <property type="term" value="F:UDP-N-acetylmuramoylalanine-D-glutamate ligase activity"/>
    <property type="evidence" value="ECO:0007669"/>
    <property type="project" value="UniProtKB-UniRule"/>
</dbReference>
<dbReference type="Pfam" id="PF08245">
    <property type="entry name" value="Mur_ligase_M"/>
    <property type="match status" value="1"/>
</dbReference>
<keyword evidence="12" id="KW-1185">Reference proteome</keyword>
<dbReference type="RefSeq" id="WP_124794034.1">
    <property type="nucleotide sequence ID" value="NZ_RQYC01000002.1"/>
</dbReference>
<keyword evidence="6 7" id="KW-0067">ATP-binding</keyword>
<keyword evidence="4 7" id="KW-0436">Ligase</keyword>
<dbReference type="EMBL" id="RQYC01000002">
    <property type="protein sequence ID" value="RRD91233.1"/>
    <property type="molecule type" value="Genomic_DNA"/>
</dbReference>
<keyword evidence="7 8" id="KW-0133">Cell shape</keyword>
<organism evidence="11 12">
    <name type="scientific">Conchiformibius steedae</name>
    <dbReference type="NCBI Taxonomy" id="153493"/>
    <lineage>
        <taxon>Bacteria</taxon>
        <taxon>Pseudomonadati</taxon>
        <taxon>Pseudomonadota</taxon>
        <taxon>Betaproteobacteria</taxon>
        <taxon>Neisseriales</taxon>
        <taxon>Neisseriaceae</taxon>
        <taxon>Conchiformibius</taxon>
    </lineage>
</organism>
<dbReference type="GO" id="GO:0005524">
    <property type="term" value="F:ATP binding"/>
    <property type="evidence" value="ECO:0007669"/>
    <property type="project" value="UniProtKB-UniRule"/>
</dbReference>
<dbReference type="PANTHER" id="PTHR43692">
    <property type="entry name" value="UDP-N-ACETYLMURAMOYLALANINE--D-GLUTAMATE LIGASE"/>
    <property type="match status" value="1"/>
</dbReference>
<dbReference type="Proteomes" id="UP000269923">
    <property type="component" value="Unassembled WGS sequence"/>
</dbReference>
<dbReference type="InterPro" id="IPR004101">
    <property type="entry name" value="Mur_ligase_C"/>
</dbReference>
<evidence type="ECO:0000256" key="4">
    <source>
        <dbReference type="ARBA" id="ARBA00022598"/>
    </source>
</evidence>
<protein>
    <recommendedName>
        <fullName evidence="7 8">UDP-N-acetylmuramoylalanine--D-glutamate ligase</fullName>
        <ecNumber evidence="7 8">6.3.2.9</ecNumber>
    </recommendedName>
    <alternativeName>
        <fullName evidence="7">D-glutamic acid-adding enzyme</fullName>
    </alternativeName>
    <alternativeName>
        <fullName evidence="7">UDP-N-acetylmuramoyl-L-alanyl-D-glutamate synthetase</fullName>
    </alternativeName>
</protein>
<dbReference type="GO" id="GO:0071555">
    <property type="term" value="P:cell wall organization"/>
    <property type="evidence" value="ECO:0007669"/>
    <property type="project" value="UniProtKB-KW"/>
</dbReference>
<name>A0A3P2AC70_9NEIS</name>
<dbReference type="InterPro" id="IPR005762">
    <property type="entry name" value="MurD"/>
</dbReference>
<dbReference type="GO" id="GO:0051301">
    <property type="term" value="P:cell division"/>
    <property type="evidence" value="ECO:0007669"/>
    <property type="project" value="UniProtKB-KW"/>
</dbReference>
<dbReference type="Pfam" id="PF21799">
    <property type="entry name" value="MurD-like_N"/>
    <property type="match status" value="1"/>
</dbReference>
<dbReference type="NCBIfam" id="TIGR01087">
    <property type="entry name" value="murD"/>
    <property type="match status" value="1"/>
</dbReference>
<dbReference type="Gene3D" id="3.40.50.720">
    <property type="entry name" value="NAD(P)-binding Rossmann-like Domain"/>
    <property type="match status" value="1"/>
</dbReference>
<keyword evidence="7 8" id="KW-0132">Cell division</keyword>
<comment type="catalytic activity">
    <reaction evidence="7 8">
        <text>UDP-N-acetyl-alpha-D-muramoyl-L-alanine + D-glutamate + ATP = UDP-N-acetyl-alpha-D-muramoyl-L-alanyl-D-glutamate + ADP + phosphate + H(+)</text>
        <dbReference type="Rhea" id="RHEA:16429"/>
        <dbReference type="ChEBI" id="CHEBI:15378"/>
        <dbReference type="ChEBI" id="CHEBI:29986"/>
        <dbReference type="ChEBI" id="CHEBI:30616"/>
        <dbReference type="ChEBI" id="CHEBI:43474"/>
        <dbReference type="ChEBI" id="CHEBI:83898"/>
        <dbReference type="ChEBI" id="CHEBI:83900"/>
        <dbReference type="ChEBI" id="CHEBI:456216"/>
        <dbReference type="EC" id="6.3.2.9"/>
    </reaction>
</comment>
<comment type="function">
    <text evidence="7 8">Cell wall formation. Catalyzes the addition of glutamate to the nucleotide precursor UDP-N-acetylmuramoyl-L-alanine (UMA).</text>
</comment>
<dbReference type="Gene3D" id="3.40.1190.10">
    <property type="entry name" value="Mur-like, catalytic domain"/>
    <property type="match status" value="1"/>
</dbReference>
<dbReference type="InterPro" id="IPR013221">
    <property type="entry name" value="Mur_ligase_cen"/>
</dbReference>
<reference evidence="11 12" key="1">
    <citation type="submission" date="2018-11" db="EMBL/GenBank/DDBJ databases">
        <title>Genomes From Bacteria Associated with the Canine Oral Cavity: a Test Case for Automated Genome-Based Taxonomic Assignment.</title>
        <authorList>
            <person name="Coil D.A."/>
            <person name="Jospin G."/>
            <person name="Darling A.E."/>
            <person name="Wallis C."/>
            <person name="Davis I.J."/>
            <person name="Harris S."/>
            <person name="Eisen J.A."/>
            <person name="Holcombe L.J."/>
            <person name="O'Flynn C."/>
        </authorList>
    </citation>
    <scope>NUCLEOTIDE SEQUENCE [LARGE SCALE GENOMIC DNA]</scope>
    <source>
        <strain evidence="11 12">COT-280</strain>
    </source>
</reference>
<dbReference type="GO" id="GO:0009252">
    <property type="term" value="P:peptidoglycan biosynthetic process"/>
    <property type="evidence" value="ECO:0007669"/>
    <property type="project" value="UniProtKB-UniRule"/>
</dbReference>
<dbReference type="SUPFAM" id="SSF53244">
    <property type="entry name" value="MurD-like peptide ligases, peptide-binding domain"/>
    <property type="match status" value="1"/>
</dbReference>
<feature type="binding site" evidence="7">
    <location>
        <begin position="116"/>
        <end position="122"/>
    </location>
    <ligand>
        <name>ATP</name>
        <dbReference type="ChEBI" id="CHEBI:30616"/>
    </ligand>
</feature>
<keyword evidence="5 7" id="KW-0547">Nucleotide-binding</keyword>
<dbReference type="InterPro" id="IPR036565">
    <property type="entry name" value="Mur-like_cat_sf"/>
</dbReference>
<dbReference type="SUPFAM" id="SSF51984">
    <property type="entry name" value="MurCD N-terminal domain"/>
    <property type="match status" value="1"/>
</dbReference>
<proteinExistence type="inferred from homology"/>
<evidence type="ECO:0000313" key="12">
    <source>
        <dbReference type="Proteomes" id="UP000269923"/>
    </source>
</evidence>
<dbReference type="UniPathway" id="UPA00219"/>
<dbReference type="STRING" id="1121352.GCA_000620925_00244"/>
<keyword evidence="7 8" id="KW-0961">Cell wall biogenesis/degradation</keyword>
<dbReference type="AlphaFoldDB" id="A0A3P2AC70"/>
<comment type="caution">
    <text evidence="11">The sequence shown here is derived from an EMBL/GenBank/DDBJ whole genome shotgun (WGS) entry which is preliminary data.</text>
</comment>
<evidence type="ECO:0000256" key="5">
    <source>
        <dbReference type="ARBA" id="ARBA00022741"/>
    </source>
</evidence>
<evidence type="ECO:0000259" key="9">
    <source>
        <dbReference type="Pfam" id="PF02875"/>
    </source>
</evidence>
<sequence>MDLHNQTVLVAGLGGTGMASVRWCVAQGINVAAYDARVSPERAAQWTDEFPSVPLLSGSLADALAGRDVLLLSPGISRRRAEIIQFEQQGGRVSGDVAVLAEVLRDRPDRILAITGSNGKTTVTSLIGHLCQACGCDTVVAGNIGTPVLAALQDRNGKNADFWVLELSSFQLETTPDLNAAAAVCLNVSEDHLDRYDDLLDYARAKDAVFNGSGVQVLNADDPFCRAMKRAGSEQRWFSTEGNSGYFIDGQTGALCCDGEVLLMPEQIPLQGRHNAANVLAALAVCEAVGLPRAGLLAAVQTFQGLPHRVQKIAEKSGINYIDDSKGTNVGATVAAMAGLPEKIVLIAGGQGKGQDFSPLREEVRRKARAVMLIGADADKVAAALADCGVPLHFCADLPEAVQRAAAAAHTGDTVLLSPACASLDMFDSYAHRGKVFAEAVNRLPD</sequence>
<dbReference type="EC" id="6.3.2.9" evidence="7 8"/>
<keyword evidence="7 8" id="KW-0573">Peptidoglycan synthesis</keyword>
<feature type="domain" description="Mur ligase central" evidence="10">
    <location>
        <begin position="114"/>
        <end position="286"/>
    </location>
</feature>
<dbReference type="GO" id="GO:0005737">
    <property type="term" value="C:cytoplasm"/>
    <property type="evidence" value="ECO:0007669"/>
    <property type="project" value="UniProtKB-SubCell"/>
</dbReference>
<comment type="subcellular location">
    <subcellularLocation>
        <location evidence="1 7 8">Cytoplasm</location>
    </subcellularLocation>
</comment>
<evidence type="ECO:0000256" key="3">
    <source>
        <dbReference type="ARBA" id="ARBA00022490"/>
    </source>
</evidence>
<dbReference type="Pfam" id="PF02875">
    <property type="entry name" value="Mur_ligase_C"/>
    <property type="match status" value="1"/>
</dbReference>
<dbReference type="PANTHER" id="PTHR43692:SF1">
    <property type="entry name" value="UDP-N-ACETYLMURAMOYLALANINE--D-GLUTAMATE LIGASE"/>
    <property type="match status" value="1"/>
</dbReference>
<evidence type="ECO:0000256" key="8">
    <source>
        <dbReference type="RuleBase" id="RU003664"/>
    </source>
</evidence>
<evidence type="ECO:0000313" key="11">
    <source>
        <dbReference type="EMBL" id="RRD91233.1"/>
    </source>
</evidence>
<feature type="domain" description="Mur ligase C-terminal" evidence="9">
    <location>
        <begin position="308"/>
        <end position="421"/>
    </location>
</feature>
<gene>
    <name evidence="7 11" type="primary">murD</name>
    <name evidence="11" type="ORF">EII21_02250</name>
</gene>
<accession>A0A3P2AC70</accession>
<dbReference type="SUPFAM" id="SSF53623">
    <property type="entry name" value="MurD-like peptide ligases, catalytic domain"/>
    <property type="match status" value="1"/>
</dbReference>
<keyword evidence="3 7" id="KW-0963">Cytoplasm</keyword>
<evidence type="ECO:0000259" key="10">
    <source>
        <dbReference type="Pfam" id="PF08245"/>
    </source>
</evidence>
<dbReference type="HAMAP" id="MF_00639">
    <property type="entry name" value="MurD"/>
    <property type="match status" value="1"/>
</dbReference>
<dbReference type="InterPro" id="IPR036615">
    <property type="entry name" value="Mur_ligase_C_dom_sf"/>
</dbReference>